<gene>
    <name evidence="5" type="ORF">BZL29_7535</name>
</gene>
<evidence type="ECO:0000313" key="5">
    <source>
        <dbReference type="EMBL" id="OOK66114.1"/>
    </source>
</evidence>
<organism evidence="5 6">
    <name type="scientific">Mycobacterium kansasii</name>
    <dbReference type="NCBI Taxonomy" id="1768"/>
    <lineage>
        <taxon>Bacteria</taxon>
        <taxon>Bacillati</taxon>
        <taxon>Actinomycetota</taxon>
        <taxon>Actinomycetes</taxon>
        <taxon>Mycobacteriales</taxon>
        <taxon>Mycobacteriaceae</taxon>
        <taxon>Mycobacterium</taxon>
    </lineage>
</organism>
<keyword evidence="5" id="KW-0436">Ligase</keyword>
<dbReference type="AlphaFoldDB" id="A0A1V3WGK8"/>
<name>A0A1V3WGK8_MYCKA</name>
<dbReference type="EC" id="6.1.1.21" evidence="5"/>
<evidence type="ECO:0000313" key="6">
    <source>
        <dbReference type="Proteomes" id="UP000188532"/>
    </source>
</evidence>
<protein>
    <submittedName>
        <fullName evidence="5">Histidyl-tRNA synthetase domain protein</fullName>
        <ecNumber evidence="5">6.1.1.21</ecNumber>
    </submittedName>
</protein>
<keyword evidence="2" id="KW-0547">Nucleotide-binding</keyword>
<proteinExistence type="predicted"/>
<keyword evidence="1" id="KW-0963">Cytoplasm</keyword>
<keyword evidence="3 5" id="KW-0030">Aminoacyl-tRNA synthetase</keyword>
<sequence length="41" mass="4243">MVVGDRDIEAAMVGVKDLATGDQVSVALDSVVAEVVSRLAR</sequence>
<dbReference type="Pfam" id="PF03129">
    <property type="entry name" value="HGTP_anticodon"/>
    <property type="match status" value="1"/>
</dbReference>
<evidence type="ECO:0000256" key="3">
    <source>
        <dbReference type="ARBA" id="ARBA00023146"/>
    </source>
</evidence>
<evidence type="ECO:0000259" key="4">
    <source>
        <dbReference type="Pfam" id="PF03129"/>
    </source>
</evidence>
<evidence type="ECO:0000256" key="2">
    <source>
        <dbReference type="ARBA" id="ARBA00022840"/>
    </source>
</evidence>
<dbReference type="GO" id="GO:0005524">
    <property type="term" value="F:ATP binding"/>
    <property type="evidence" value="ECO:0007669"/>
    <property type="project" value="UniProtKB-KW"/>
</dbReference>
<dbReference type="InterPro" id="IPR036621">
    <property type="entry name" value="Anticodon-bd_dom_sf"/>
</dbReference>
<evidence type="ECO:0000256" key="1">
    <source>
        <dbReference type="ARBA" id="ARBA00022490"/>
    </source>
</evidence>
<keyword evidence="2" id="KW-0067">ATP-binding</keyword>
<dbReference type="GO" id="GO:0006418">
    <property type="term" value="P:tRNA aminoacylation for protein translation"/>
    <property type="evidence" value="ECO:0007669"/>
    <property type="project" value="UniProtKB-ARBA"/>
</dbReference>
<dbReference type="InterPro" id="IPR004154">
    <property type="entry name" value="Anticodon-bd"/>
</dbReference>
<reference evidence="5 6" key="1">
    <citation type="submission" date="2017-02" db="EMBL/GenBank/DDBJ databases">
        <title>Complete genome sequences of Mycobacterium kansasii strains isolated from rhesus macaques.</title>
        <authorList>
            <person name="Panda A."/>
            <person name="Nagaraj S."/>
            <person name="Zhao X."/>
            <person name="Tettelin H."/>
            <person name="Detolla L.J."/>
        </authorList>
    </citation>
    <scope>NUCLEOTIDE SEQUENCE [LARGE SCALE GENOMIC DNA]</scope>
    <source>
        <strain evidence="5 6">11-3469</strain>
    </source>
</reference>
<accession>A0A1V3WGK8</accession>
<feature type="domain" description="Anticodon-binding" evidence="4">
    <location>
        <begin position="2"/>
        <end position="37"/>
    </location>
</feature>
<comment type="caution">
    <text evidence="5">The sequence shown here is derived from an EMBL/GenBank/DDBJ whole genome shotgun (WGS) entry which is preliminary data.</text>
</comment>
<dbReference type="SUPFAM" id="SSF52954">
    <property type="entry name" value="Class II aaRS ABD-related"/>
    <property type="match status" value="1"/>
</dbReference>
<dbReference type="Gene3D" id="3.40.50.800">
    <property type="entry name" value="Anticodon-binding domain"/>
    <property type="match status" value="1"/>
</dbReference>
<dbReference type="Proteomes" id="UP000188532">
    <property type="component" value="Unassembled WGS sequence"/>
</dbReference>
<dbReference type="GO" id="GO:0004821">
    <property type="term" value="F:histidine-tRNA ligase activity"/>
    <property type="evidence" value="ECO:0007669"/>
    <property type="project" value="UniProtKB-EC"/>
</dbReference>
<dbReference type="EMBL" id="MVBN01000010">
    <property type="protein sequence ID" value="OOK66114.1"/>
    <property type="molecule type" value="Genomic_DNA"/>
</dbReference>